<dbReference type="RefSeq" id="WP_012016454.1">
    <property type="nucleotide sequence ID" value="NC_009436.1"/>
</dbReference>
<reference evidence="2" key="1">
    <citation type="journal article" date="2010" name="PLoS Genet.">
        <title>Genome sequence of the plant growth promoting endophytic bacterium Enterobacter sp. 638.</title>
        <authorList>
            <person name="Taghavi S."/>
            <person name="van der Lelie D."/>
            <person name="Hoffman A."/>
            <person name="Zhang Y.B."/>
            <person name="Walla M.D."/>
            <person name="Vangronsveld J."/>
            <person name="Newman L."/>
            <person name="Monchy S."/>
        </authorList>
    </citation>
    <scope>NUCLEOTIDE SEQUENCE [LARGE SCALE GENOMIC DNA]</scope>
    <source>
        <strain evidence="2">638</strain>
    </source>
</reference>
<accession>A0A9J9GEY4</accession>
<proteinExistence type="predicted"/>
<dbReference type="AlphaFoldDB" id="A0A9J9GEY4"/>
<name>A0A9J9GEY4_ENT38</name>
<gene>
    <name evidence="1" type="ordered locus">Ent638_1052</name>
</gene>
<dbReference type="EMBL" id="CP000653">
    <property type="protein sequence ID" value="ABP59734.1"/>
    <property type="molecule type" value="Genomic_DNA"/>
</dbReference>
<dbReference type="Proteomes" id="UP000000230">
    <property type="component" value="Chromosome"/>
</dbReference>
<evidence type="ECO:0000313" key="2">
    <source>
        <dbReference type="Proteomes" id="UP000000230"/>
    </source>
</evidence>
<dbReference type="Pfam" id="PF02413">
    <property type="entry name" value="Caudo_TAP"/>
    <property type="match status" value="1"/>
</dbReference>
<dbReference type="OrthoDB" id="8596093at2"/>
<organism evidence="1 2">
    <name type="scientific">Enterobacter sp. (strain 638)</name>
    <dbReference type="NCBI Taxonomy" id="399742"/>
    <lineage>
        <taxon>Bacteria</taxon>
        <taxon>Pseudomonadati</taxon>
        <taxon>Pseudomonadota</taxon>
        <taxon>Gammaproteobacteria</taxon>
        <taxon>Enterobacterales</taxon>
        <taxon>Enterobacteriaceae</taxon>
        <taxon>Enterobacter</taxon>
    </lineage>
</organism>
<dbReference type="KEGG" id="ent:Ent638_1052"/>
<sequence length="140" mass="16194">MEYYYSAKTNAFYPDILIDEYKKHGTFPDDAVLVTEACFNQYSADPEPGKMRVADKKGMPSWGDQPEPTREMMVYQASEQKNALRDQADKIIAPLKDAKEYGIITEVEDLVLKEWAIYRYNLSKVDVETYPDINWPVKPV</sequence>
<dbReference type="InterPro" id="IPR003458">
    <property type="entry name" value="Phage_T4_Gp38_tail_assem"/>
</dbReference>
<keyword evidence="2" id="KW-1185">Reference proteome</keyword>
<evidence type="ECO:0000313" key="1">
    <source>
        <dbReference type="EMBL" id="ABP59734.1"/>
    </source>
</evidence>
<protein>
    <submittedName>
        <fullName evidence="1">Phage tail assembly chaperone gp38</fullName>
    </submittedName>
</protein>